<dbReference type="EMBL" id="FNGS01000003">
    <property type="protein sequence ID" value="SDL72354.1"/>
    <property type="molecule type" value="Genomic_DNA"/>
</dbReference>
<dbReference type="Pfam" id="PF09858">
    <property type="entry name" value="DUF2085"/>
    <property type="match status" value="1"/>
</dbReference>
<keyword evidence="1" id="KW-0812">Transmembrane</keyword>
<organism evidence="2 3">
    <name type="scientific">Siphonobacter aquaeclarae</name>
    <dbReference type="NCBI Taxonomy" id="563176"/>
    <lineage>
        <taxon>Bacteria</taxon>
        <taxon>Pseudomonadati</taxon>
        <taxon>Bacteroidota</taxon>
        <taxon>Cytophagia</taxon>
        <taxon>Cytophagales</taxon>
        <taxon>Cytophagaceae</taxon>
        <taxon>Siphonobacter</taxon>
    </lineage>
</organism>
<accession>A0A1G9ME03</accession>
<dbReference type="AlphaFoldDB" id="A0A1G9ME03"/>
<feature type="transmembrane region" description="Helical" evidence="1">
    <location>
        <begin position="42"/>
        <end position="61"/>
    </location>
</feature>
<feature type="transmembrane region" description="Helical" evidence="1">
    <location>
        <begin position="96"/>
        <end position="118"/>
    </location>
</feature>
<evidence type="ECO:0000313" key="3">
    <source>
        <dbReference type="Proteomes" id="UP000198901"/>
    </source>
</evidence>
<evidence type="ECO:0000256" key="1">
    <source>
        <dbReference type="SAM" id="Phobius"/>
    </source>
</evidence>
<evidence type="ECO:0000313" key="2">
    <source>
        <dbReference type="EMBL" id="SDL72354.1"/>
    </source>
</evidence>
<reference evidence="2 3" key="1">
    <citation type="submission" date="2016-10" db="EMBL/GenBank/DDBJ databases">
        <authorList>
            <person name="de Groot N.N."/>
        </authorList>
    </citation>
    <scope>NUCLEOTIDE SEQUENCE [LARGE SCALE GENOMIC DNA]</scope>
    <source>
        <strain evidence="2 3">DSM 21668</strain>
    </source>
</reference>
<dbReference type="InterPro" id="IPR019206">
    <property type="entry name" value="DUF2085_TM"/>
</dbReference>
<proteinExistence type="predicted"/>
<keyword evidence="1" id="KW-1133">Transmembrane helix</keyword>
<name>A0A1G9ME03_9BACT</name>
<dbReference type="Proteomes" id="UP000198901">
    <property type="component" value="Unassembled WGS sequence"/>
</dbReference>
<sequence>MIPADVSAILPKLDTRITRFRMFACHHRPDRSFFWRGKPFPVCARCTGLYAGYAAGAVLFWWLPADLRWGLLVLPLAVDGYTQYRGWRTSTNTLRFLTGFPAGIGVVLFSFSLAHTLLDALRPLLHAFFQ</sequence>
<keyword evidence="3" id="KW-1185">Reference proteome</keyword>
<gene>
    <name evidence="2" type="ORF">SAMN04488090_1560</name>
</gene>
<protein>
    <submittedName>
        <fullName evidence="2">Uncharacterized membrane protein</fullName>
    </submittedName>
</protein>
<keyword evidence="1" id="KW-0472">Membrane</keyword>